<evidence type="ECO:0000256" key="12">
    <source>
        <dbReference type="ARBA" id="ARBA00031533"/>
    </source>
</evidence>
<keyword evidence="8" id="KW-0378">Hydrolase</keyword>
<reference evidence="16 17" key="1">
    <citation type="submission" date="2017-07" db="EMBL/GenBank/DDBJ databases">
        <title>Draft whole genome sequences of clinical Proprionibacteriaceae strains.</title>
        <authorList>
            <person name="Bernier A.-M."/>
            <person name="Bernard K."/>
            <person name="Domingo M.-C."/>
        </authorList>
    </citation>
    <scope>NUCLEOTIDE SEQUENCE [LARGE SCALE GENOMIC DNA]</scope>
    <source>
        <strain evidence="16 17">NML 030167</strain>
    </source>
</reference>
<dbReference type="GO" id="GO:0008270">
    <property type="term" value="F:zinc ion binding"/>
    <property type="evidence" value="ECO:0007669"/>
    <property type="project" value="InterPro"/>
</dbReference>
<dbReference type="PANTHER" id="PTHR11533">
    <property type="entry name" value="PROTEASE M1 ZINC METALLOPROTEASE"/>
    <property type="match status" value="1"/>
</dbReference>
<evidence type="ECO:0000256" key="1">
    <source>
        <dbReference type="ARBA" id="ARBA00000098"/>
    </source>
</evidence>
<dbReference type="Pfam" id="PF17900">
    <property type="entry name" value="Peptidase_M1_N"/>
    <property type="match status" value="1"/>
</dbReference>
<dbReference type="InterPro" id="IPR001930">
    <property type="entry name" value="Peptidase_M1"/>
</dbReference>
<gene>
    <name evidence="16" type="ORF">CGZ94_07690</name>
</gene>
<dbReference type="CDD" id="cd09603">
    <property type="entry name" value="M1_APN_like"/>
    <property type="match status" value="1"/>
</dbReference>
<comment type="similarity">
    <text evidence="3">Belongs to the peptidase M1 family.</text>
</comment>
<feature type="domain" description="Aminopeptidase N-like N-terminal" evidence="15">
    <location>
        <begin position="38"/>
        <end position="206"/>
    </location>
</feature>
<evidence type="ECO:0000256" key="13">
    <source>
        <dbReference type="SAM" id="MobiDB-lite"/>
    </source>
</evidence>
<dbReference type="InterPro" id="IPR014782">
    <property type="entry name" value="Peptidase_M1_dom"/>
</dbReference>
<evidence type="ECO:0000256" key="8">
    <source>
        <dbReference type="ARBA" id="ARBA00022801"/>
    </source>
</evidence>
<dbReference type="GO" id="GO:0008237">
    <property type="term" value="F:metallopeptidase activity"/>
    <property type="evidence" value="ECO:0007669"/>
    <property type="project" value="UniProtKB-KW"/>
</dbReference>
<sequence length="500" mass="55363">MLAAAPITAHAGPPTAGGSGLGDDYFPNYGNSGYDVDRYAINVDYQPQGDLLNGTTTITAKATQDLRRFNLDFALRVRSVTVNDKPATFNQNDPHELVVTPKKPLRNGEQMTVKVEYFGVPSAVKVDGITPWIKTADGAIALGQPEIAAWWFPSNDHPQDKAKFDITMKVPSGVEAISGGKLVSKTLTPNGDTWRWREDKPMATYLAFMAIGQYEVSESTSSKGLPIINAVAVSDDVRIQRAKADFARTEEVVDFLARQYGPYPFDALGNVAPNADFGYALETQTRPVYTRGFWRSGSNMGVVAHEFAHQWWGDSVSLTQWNDIYVNEAFASHAEWLWSENQGQGTAQQLMRQTYDSYPEGDSFWQVSIGDPGRDNVFDGAVYDRGAMSLQALRNRIGSPAFWQVLRTWQAERTYKNGSTEEFQALAERLSGEDLDGFFKAWLYDQRKPAATAENGLDFGTENALRQTDAEGKVAQQAAPEQVTATRAELAKTRQQLHGR</sequence>
<evidence type="ECO:0000256" key="7">
    <source>
        <dbReference type="ARBA" id="ARBA00022723"/>
    </source>
</evidence>
<comment type="catalytic activity">
    <reaction evidence="1">
        <text>Release of an N-terminal amino acid, Xaa-|-Yaa- from a peptide, amide or arylamide. Xaa is preferably Ala, but may be most amino acids including Pro (slow action). When a terminal hydrophobic residue is followed by a prolyl residue, the two may be released as an intact Xaa-Pro dipeptide.</text>
        <dbReference type="EC" id="3.4.11.2"/>
    </reaction>
</comment>
<comment type="caution">
    <text evidence="16">The sequence shown here is derived from an EMBL/GenBank/DDBJ whole genome shotgun (WGS) entry which is preliminary data.</text>
</comment>
<dbReference type="InterPro" id="IPR050344">
    <property type="entry name" value="Peptidase_M1_aminopeptidases"/>
</dbReference>
<evidence type="ECO:0000256" key="3">
    <source>
        <dbReference type="ARBA" id="ARBA00010136"/>
    </source>
</evidence>
<accession>A0A255GHB6</accession>
<dbReference type="PRINTS" id="PR00756">
    <property type="entry name" value="ALADIPTASE"/>
</dbReference>
<evidence type="ECO:0000256" key="10">
    <source>
        <dbReference type="ARBA" id="ARBA00023049"/>
    </source>
</evidence>
<evidence type="ECO:0000256" key="4">
    <source>
        <dbReference type="ARBA" id="ARBA00012564"/>
    </source>
</evidence>
<dbReference type="Gene3D" id="1.10.390.10">
    <property type="entry name" value="Neutral Protease Domain 2"/>
    <property type="match status" value="1"/>
</dbReference>
<dbReference type="EC" id="3.4.11.2" evidence="4"/>
<dbReference type="Pfam" id="PF01433">
    <property type="entry name" value="Peptidase_M1"/>
    <property type="match status" value="1"/>
</dbReference>
<dbReference type="AlphaFoldDB" id="A0A255GHB6"/>
<dbReference type="SUPFAM" id="SSF63737">
    <property type="entry name" value="Leukotriene A4 hydrolase N-terminal domain"/>
    <property type="match status" value="1"/>
</dbReference>
<name>A0A255GHB6_9ACTN</name>
<evidence type="ECO:0000256" key="2">
    <source>
        <dbReference type="ARBA" id="ARBA00001947"/>
    </source>
</evidence>
<feature type="domain" description="Peptidase M1 membrane alanine aminopeptidase" evidence="14">
    <location>
        <begin position="299"/>
        <end position="442"/>
    </location>
</feature>
<dbReference type="Proteomes" id="UP000215896">
    <property type="component" value="Unassembled WGS sequence"/>
</dbReference>
<evidence type="ECO:0000256" key="11">
    <source>
        <dbReference type="ARBA" id="ARBA00029811"/>
    </source>
</evidence>
<dbReference type="GO" id="GO:0006508">
    <property type="term" value="P:proteolysis"/>
    <property type="evidence" value="ECO:0007669"/>
    <property type="project" value="UniProtKB-KW"/>
</dbReference>
<dbReference type="InterPro" id="IPR045357">
    <property type="entry name" value="Aminopeptidase_N-like_N"/>
</dbReference>
<evidence type="ECO:0000259" key="15">
    <source>
        <dbReference type="Pfam" id="PF17900"/>
    </source>
</evidence>
<comment type="cofactor">
    <cofactor evidence="2">
        <name>Zn(2+)</name>
        <dbReference type="ChEBI" id="CHEBI:29105"/>
    </cofactor>
</comment>
<dbReference type="SUPFAM" id="SSF55486">
    <property type="entry name" value="Metalloproteases ('zincins'), catalytic domain"/>
    <property type="match status" value="1"/>
</dbReference>
<evidence type="ECO:0000313" key="16">
    <source>
        <dbReference type="EMBL" id="OYO14822.1"/>
    </source>
</evidence>
<dbReference type="GO" id="GO:0016285">
    <property type="term" value="F:alanyl aminopeptidase activity"/>
    <property type="evidence" value="ECO:0007669"/>
    <property type="project" value="UniProtKB-EC"/>
</dbReference>
<keyword evidence="17" id="KW-1185">Reference proteome</keyword>
<evidence type="ECO:0000259" key="14">
    <source>
        <dbReference type="Pfam" id="PF01433"/>
    </source>
</evidence>
<dbReference type="Gene3D" id="2.60.40.1730">
    <property type="entry name" value="tricorn interacting facor f3 domain"/>
    <property type="match status" value="1"/>
</dbReference>
<dbReference type="InterPro" id="IPR042097">
    <property type="entry name" value="Aminopeptidase_N-like_N_sf"/>
</dbReference>
<feature type="region of interest" description="Disordered" evidence="13">
    <location>
        <begin position="1"/>
        <end position="20"/>
    </location>
</feature>
<protein>
    <recommendedName>
        <fullName evidence="5">Aminopeptidase N</fullName>
        <ecNumber evidence="4">3.4.11.2</ecNumber>
    </recommendedName>
    <alternativeName>
        <fullName evidence="11">Alanine aminopeptidase</fullName>
    </alternativeName>
    <alternativeName>
        <fullName evidence="12">Lysyl aminopeptidase</fullName>
    </alternativeName>
</protein>
<proteinExistence type="inferred from homology"/>
<evidence type="ECO:0000256" key="9">
    <source>
        <dbReference type="ARBA" id="ARBA00022833"/>
    </source>
</evidence>
<dbReference type="InterPro" id="IPR027268">
    <property type="entry name" value="Peptidase_M4/M1_CTD_sf"/>
</dbReference>
<keyword evidence="10" id="KW-0482">Metalloprotease</keyword>
<keyword evidence="6" id="KW-0645">Protease</keyword>
<evidence type="ECO:0000256" key="5">
    <source>
        <dbReference type="ARBA" id="ARBA00015611"/>
    </source>
</evidence>
<keyword evidence="9" id="KW-0862">Zinc</keyword>
<dbReference type="OrthoDB" id="3885507at2"/>
<evidence type="ECO:0000256" key="6">
    <source>
        <dbReference type="ARBA" id="ARBA00022670"/>
    </source>
</evidence>
<organism evidence="16 17">
    <name type="scientific">Enemella evansiae</name>
    <dbReference type="NCBI Taxonomy" id="2016499"/>
    <lineage>
        <taxon>Bacteria</taxon>
        <taxon>Bacillati</taxon>
        <taxon>Actinomycetota</taxon>
        <taxon>Actinomycetes</taxon>
        <taxon>Propionibacteriales</taxon>
        <taxon>Propionibacteriaceae</taxon>
        <taxon>Enemella</taxon>
    </lineage>
</organism>
<evidence type="ECO:0000313" key="17">
    <source>
        <dbReference type="Proteomes" id="UP000215896"/>
    </source>
</evidence>
<keyword evidence="7" id="KW-0479">Metal-binding</keyword>
<dbReference type="EMBL" id="NMVO01000012">
    <property type="protein sequence ID" value="OYO14822.1"/>
    <property type="molecule type" value="Genomic_DNA"/>
</dbReference>
<dbReference type="PANTHER" id="PTHR11533:SF297">
    <property type="entry name" value="AMINOPEPTIDASE N"/>
    <property type="match status" value="1"/>
</dbReference>